<sequence length="63" mass="7082">MKSVQSTTDIVVLLALAYMLFFRQDVAAGPLKTALDISLIILFVVSIIEKAFSLYLKYREKKG</sequence>
<keyword evidence="1" id="KW-0812">Transmembrane</keyword>
<dbReference type="EMBL" id="FN597644">
    <property type="protein sequence ID" value="CBI41700.1"/>
    <property type="molecule type" value="Genomic_DNA"/>
</dbReference>
<dbReference type="KEGG" id="bao:BAMF_0574"/>
<gene>
    <name evidence="2" type="ordered locus">BAMF_0574</name>
</gene>
<organism evidence="2 3">
    <name type="scientific">Bacillus amyloliquefaciens (strain ATCC 23350 / DSM 7 / BCRC 11601 / CCUG 28519 / NBRC 15535 / NRRL B-14393 / F)</name>
    <dbReference type="NCBI Taxonomy" id="692420"/>
    <lineage>
        <taxon>Bacteria</taxon>
        <taxon>Bacillati</taxon>
        <taxon>Bacillota</taxon>
        <taxon>Bacilli</taxon>
        <taxon>Bacillales</taxon>
        <taxon>Bacillaceae</taxon>
        <taxon>Bacillus</taxon>
        <taxon>Bacillus amyloliquefaciens group</taxon>
    </lineage>
</organism>
<feature type="transmembrane region" description="Helical" evidence="1">
    <location>
        <begin position="37"/>
        <end position="56"/>
    </location>
</feature>
<reference evidence="2 3" key="1">
    <citation type="journal article" date="2011" name="Int. J. Syst. Evol. Microbiol.">
        <title>Relationship of Bacillus amyloliquefaciens clades associated with strains DSM 7T and FZB42T: a proposal for Bacillus amyloliquefaciens subsp. amyloliquefaciens subsp. nov. and Bacillus amyloliquefaciens subsp. plantarum subsp. nov. based on complete genome sequence comparisons.</title>
        <authorList>
            <person name="Borriss R."/>
            <person name="Chen X.H."/>
            <person name="Rueckert C."/>
            <person name="Blom J."/>
            <person name="Becker A."/>
            <person name="Baumgarth B."/>
            <person name="Fan B."/>
            <person name="Pukall R."/>
            <person name="Schumann P."/>
            <person name="Sproer C."/>
            <person name="Junge H."/>
            <person name="Vater J."/>
            <person name="Puhler A."/>
            <person name="Klenk H.P."/>
        </authorList>
    </citation>
    <scope>NUCLEOTIDE SEQUENCE [LARGE SCALE GENOMIC DNA]</scope>
    <source>
        <strain evidence="3">DSM 7</strain>
    </source>
</reference>
<keyword evidence="1" id="KW-0472">Membrane</keyword>
<evidence type="ECO:0000313" key="2">
    <source>
        <dbReference type="EMBL" id="CBI41700.1"/>
    </source>
</evidence>
<evidence type="ECO:0000313" key="3">
    <source>
        <dbReference type="Proteomes" id="UP000006562"/>
    </source>
</evidence>
<accession>A0A9P1JEQ7</accession>
<proteinExistence type="predicted"/>
<name>A0A9P1JEQ7_BACAS</name>
<evidence type="ECO:0000256" key="1">
    <source>
        <dbReference type="SAM" id="Phobius"/>
    </source>
</evidence>
<keyword evidence="3" id="KW-1185">Reference proteome</keyword>
<reference evidence="3" key="2">
    <citation type="journal article" date="2011" name="J. Biotechnol.">
        <title>Genome sequence of B. amyloliquefaciens type strain DSM7(T) reveals differences to plant-associated B. amyloliquefaciens FZB42.</title>
        <authorList>
            <person name="Ruckert C."/>
            <person name="Blom J."/>
            <person name="Chen X."/>
            <person name="Reva O."/>
            <person name="Borriss R."/>
        </authorList>
    </citation>
    <scope>NUCLEOTIDE SEQUENCE [LARGE SCALE GENOMIC DNA]</scope>
    <source>
        <strain evidence="3">DSM 7</strain>
    </source>
</reference>
<protein>
    <submittedName>
        <fullName evidence="2">Uncharacterized protein</fullName>
    </submittedName>
</protein>
<dbReference type="Proteomes" id="UP000006562">
    <property type="component" value="Chromosome"/>
</dbReference>
<dbReference type="AlphaFoldDB" id="A0A9P1JEQ7"/>
<keyword evidence="1" id="KW-1133">Transmembrane helix</keyword>